<gene>
    <name evidence="1" type="ORF">ACFQ0S_01330</name>
</gene>
<dbReference type="NCBIfam" id="NF038128">
    <property type="entry name" value="choice_anch_J"/>
    <property type="match status" value="1"/>
</dbReference>
<reference evidence="2" key="1">
    <citation type="journal article" date="2019" name="Int. J. Syst. Evol. Microbiol.">
        <title>The Global Catalogue of Microorganisms (GCM) 10K type strain sequencing project: providing services to taxonomists for standard genome sequencing and annotation.</title>
        <authorList>
            <consortium name="The Broad Institute Genomics Platform"/>
            <consortium name="The Broad Institute Genome Sequencing Center for Infectious Disease"/>
            <person name="Wu L."/>
            <person name="Ma J."/>
        </authorList>
    </citation>
    <scope>NUCLEOTIDE SEQUENCE [LARGE SCALE GENOMIC DNA]</scope>
    <source>
        <strain evidence="2">CECT 7649</strain>
    </source>
</reference>
<evidence type="ECO:0000313" key="1">
    <source>
        <dbReference type="EMBL" id="MFD0983107.1"/>
    </source>
</evidence>
<comment type="caution">
    <text evidence="1">The sequence shown here is derived from an EMBL/GenBank/DDBJ whole genome shotgun (WGS) entry which is preliminary data.</text>
</comment>
<sequence>MKNVFIKTVLFVTLSFGLFTSCVEEDDFDIPEIKEAFLFENFTSSKTGSGATEVPIAIKDWGNFNVKGSRKWIGKTFDGNNFAEFSSFYTDAGVNDEVWLTSPAIDLSKTSSELLSFDTKARFYKGAALKVLISENYDGTQAGLATATWTELNPTLPTVQTDNFLSSGNIDVSMYNSTNVRIAFKYVGSKATVTTTFQIDNIKIIENL</sequence>
<proteinExistence type="predicted"/>
<protein>
    <submittedName>
        <fullName evidence="1">Choice-of-anchor J domain-containing protein</fullName>
    </submittedName>
</protein>
<dbReference type="EMBL" id="JBHTIZ010000005">
    <property type="protein sequence ID" value="MFD0983107.1"/>
    <property type="molecule type" value="Genomic_DNA"/>
</dbReference>
<dbReference type="Gene3D" id="2.60.120.200">
    <property type="match status" value="1"/>
</dbReference>
<dbReference type="RefSeq" id="WP_379752411.1">
    <property type="nucleotide sequence ID" value="NZ_JBHSYB010000002.1"/>
</dbReference>
<name>A0ABW3IYB9_9FLAO</name>
<organism evidence="1 2">
    <name type="scientific">Flavobacterium myungsuense</name>
    <dbReference type="NCBI Taxonomy" id="651823"/>
    <lineage>
        <taxon>Bacteria</taxon>
        <taxon>Pseudomonadati</taxon>
        <taxon>Bacteroidota</taxon>
        <taxon>Flavobacteriia</taxon>
        <taxon>Flavobacteriales</taxon>
        <taxon>Flavobacteriaceae</taxon>
        <taxon>Flavobacterium</taxon>
    </lineage>
</organism>
<keyword evidence="2" id="KW-1185">Reference proteome</keyword>
<dbReference type="PROSITE" id="PS51257">
    <property type="entry name" value="PROKAR_LIPOPROTEIN"/>
    <property type="match status" value="1"/>
</dbReference>
<dbReference type="Proteomes" id="UP001597051">
    <property type="component" value="Unassembled WGS sequence"/>
</dbReference>
<evidence type="ECO:0000313" key="2">
    <source>
        <dbReference type="Proteomes" id="UP001597051"/>
    </source>
</evidence>
<accession>A0ABW3IYB9</accession>